<evidence type="ECO:0000256" key="2">
    <source>
        <dbReference type="SAM" id="MobiDB-lite"/>
    </source>
</evidence>
<name>A0A2J7ZFA6_9CHLO</name>
<protein>
    <recommendedName>
        <fullName evidence="3">Cupin-like domain-containing protein</fullName>
    </recommendedName>
</protein>
<sequence length="249" mass="24729">LPPAPDHYENLYAVIRGTKRFSLLPPCDAYRMYLTRHPAASYMPYSEAAGCGRPYGEVSPRPGGAPDRLARAAAAVATPTDATHSTGSAGAAASEEGAAARGCCSGASGVSGQRLVAVLQDPPYEVLWSSVDTTCAGPAVRRRQSLFYGACAHGAAGSTGDGPDDVRARSGGGGDSTGSGCDGGNGCDGGSGPGSGRAGSEAQGAGEEQEGQEGAGAEEDEGAGAESAWDSAGGAPLVVEVGRHGREKK</sequence>
<comment type="caution">
    <text evidence="4">The sequence shown here is derived from an EMBL/GenBank/DDBJ whole genome shotgun (WGS) entry which is preliminary data.</text>
</comment>
<dbReference type="Pfam" id="PF13621">
    <property type="entry name" value="Cupin_8"/>
    <property type="match status" value="1"/>
</dbReference>
<dbReference type="EMBL" id="PGGS01004707">
    <property type="protein sequence ID" value="PNG98961.1"/>
    <property type="molecule type" value="Genomic_DNA"/>
</dbReference>
<dbReference type="InterPro" id="IPR041667">
    <property type="entry name" value="Cupin_8"/>
</dbReference>
<feature type="compositionally biased region" description="Acidic residues" evidence="2">
    <location>
        <begin position="207"/>
        <end position="223"/>
    </location>
</feature>
<evidence type="ECO:0000313" key="4">
    <source>
        <dbReference type="EMBL" id="PNG98961.1"/>
    </source>
</evidence>
<dbReference type="Proteomes" id="UP000236333">
    <property type="component" value="Unassembled WGS sequence"/>
</dbReference>
<dbReference type="InterPro" id="IPR014710">
    <property type="entry name" value="RmlC-like_jellyroll"/>
</dbReference>
<dbReference type="AlphaFoldDB" id="A0A2J7ZFA6"/>
<proteinExistence type="inferred from homology"/>
<evidence type="ECO:0000259" key="3">
    <source>
        <dbReference type="Pfam" id="PF13621"/>
    </source>
</evidence>
<dbReference type="SUPFAM" id="SSF51197">
    <property type="entry name" value="Clavaminate synthase-like"/>
    <property type="match status" value="1"/>
</dbReference>
<dbReference type="Gene3D" id="2.60.120.10">
    <property type="entry name" value="Jelly Rolls"/>
    <property type="match status" value="1"/>
</dbReference>
<evidence type="ECO:0000256" key="1">
    <source>
        <dbReference type="ARBA" id="ARBA00006801"/>
    </source>
</evidence>
<feature type="domain" description="Cupin-like" evidence="3">
    <location>
        <begin position="6"/>
        <end position="46"/>
    </location>
</feature>
<organism evidence="4 5">
    <name type="scientific">Tetrabaena socialis</name>
    <dbReference type="NCBI Taxonomy" id="47790"/>
    <lineage>
        <taxon>Eukaryota</taxon>
        <taxon>Viridiplantae</taxon>
        <taxon>Chlorophyta</taxon>
        <taxon>core chlorophytes</taxon>
        <taxon>Chlorophyceae</taxon>
        <taxon>CS clade</taxon>
        <taxon>Chlamydomonadales</taxon>
        <taxon>Tetrabaenaceae</taxon>
        <taxon>Tetrabaena</taxon>
    </lineage>
</organism>
<accession>A0A2J7ZFA6</accession>
<gene>
    <name evidence="4" type="ORF">TSOC_015269</name>
</gene>
<evidence type="ECO:0000313" key="5">
    <source>
        <dbReference type="Proteomes" id="UP000236333"/>
    </source>
</evidence>
<comment type="similarity">
    <text evidence="1">Belongs to the JARID1 histone demethylase family.</text>
</comment>
<feature type="compositionally biased region" description="Gly residues" evidence="2">
    <location>
        <begin position="170"/>
        <end position="197"/>
    </location>
</feature>
<reference evidence="4 5" key="1">
    <citation type="journal article" date="2017" name="Mol. Biol. Evol.">
        <title>The 4-celled Tetrabaena socialis nuclear genome reveals the essential components for genetic control of cell number at the origin of multicellularity in the volvocine lineage.</title>
        <authorList>
            <person name="Featherston J."/>
            <person name="Arakaki Y."/>
            <person name="Hanschen E.R."/>
            <person name="Ferris P.J."/>
            <person name="Michod R.E."/>
            <person name="Olson B.J.S.C."/>
            <person name="Nozaki H."/>
            <person name="Durand P.M."/>
        </authorList>
    </citation>
    <scope>NUCLEOTIDE SEQUENCE [LARGE SCALE GENOMIC DNA]</scope>
    <source>
        <strain evidence="4 5">NIES-571</strain>
    </source>
</reference>
<keyword evidence="5" id="KW-1185">Reference proteome</keyword>
<feature type="non-terminal residue" evidence="4">
    <location>
        <position position="1"/>
    </location>
</feature>
<feature type="region of interest" description="Disordered" evidence="2">
    <location>
        <begin position="154"/>
        <end position="249"/>
    </location>
</feature>
<dbReference type="OrthoDB" id="415358at2759"/>